<evidence type="ECO:0000256" key="1">
    <source>
        <dbReference type="SAM" id="MobiDB-lite"/>
    </source>
</evidence>
<comment type="caution">
    <text evidence="3">The sequence shown here is derived from an EMBL/GenBank/DDBJ whole genome shotgun (WGS) entry which is preliminary data.</text>
</comment>
<reference evidence="3 4" key="1">
    <citation type="submission" date="2019-03" db="EMBL/GenBank/DDBJ databases">
        <title>First draft genome of Liparis tanakae, snailfish: a comprehensive survey of snailfish specific genes.</title>
        <authorList>
            <person name="Kim W."/>
            <person name="Song I."/>
            <person name="Jeong J.-H."/>
            <person name="Kim D."/>
            <person name="Kim S."/>
            <person name="Ryu S."/>
            <person name="Song J.Y."/>
            <person name="Lee S.K."/>
        </authorList>
    </citation>
    <scope>NUCLEOTIDE SEQUENCE [LARGE SCALE GENOMIC DNA]</scope>
    <source>
        <tissue evidence="3">Muscle</tissue>
    </source>
</reference>
<feature type="compositionally biased region" description="Polar residues" evidence="1">
    <location>
        <begin position="61"/>
        <end position="71"/>
    </location>
</feature>
<dbReference type="EMBL" id="SRLO01000021">
    <property type="protein sequence ID" value="TNN85378.1"/>
    <property type="molecule type" value="Genomic_DNA"/>
</dbReference>
<protein>
    <recommendedName>
        <fullName evidence="5">Secreted protein</fullName>
    </recommendedName>
</protein>
<sequence length="97" mass="10968">MRTDASLTLLSLVTFSSTVSPFRAPEMPRKAPRKHGAKHNYDTQLLGDDITDTHQRPWRTNRGQMSETVVTQRDVEAAGYQLSSPRSTLRQSRPNKS</sequence>
<feature type="chain" id="PRO_5021334652" description="Secreted protein" evidence="2">
    <location>
        <begin position="19"/>
        <end position="97"/>
    </location>
</feature>
<feature type="region of interest" description="Disordered" evidence="1">
    <location>
        <begin position="22"/>
        <end position="97"/>
    </location>
</feature>
<evidence type="ECO:0000313" key="4">
    <source>
        <dbReference type="Proteomes" id="UP000314294"/>
    </source>
</evidence>
<keyword evidence="2" id="KW-0732">Signal</keyword>
<evidence type="ECO:0000256" key="2">
    <source>
        <dbReference type="SAM" id="SignalP"/>
    </source>
</evidence>
<accession>A0A4Z2J6T5</accession>
<dbReference type="Proteomes" id="UP000314294">
    <property type="component" value="Unassembled WGS sequence"/>
</dbReference>
<evidence type="ECO:0000313" key="3">
    <source>
        <dbReference type="EMBL" id="TNN85378.1"/>
    </source>
</evidence>
<name>A0A4Z2J6T5_9TELE</name>
<dbReference type="AlphaFoldDB" id="A0A4Z2J6T5"/>
<feature type="signal peptide" evidence="2">
    <location>
        <begin position="1"/>
        <end position="18"/>
    </location>
</feature>
<proteinExistence type="predicted"/>
<keyword evidence="4" id="KW-1185">Reference proteome</keyword>
<evidence type="ECO:0008006" key="5">
    <source>
        <dbReference type="Google" id="ProtNLM"/>
    </source>
</evidence>
<organism evidence="3 4">
    <name type="scientific">Liparis tanakae</name>
    <name type="common">Tanaka's snailfish</name>
    <dbReference type="NCBI Taxonomy" id="230148"/>
    <lineage>
        <taxon>Eukaryota</taxon>
        <taxon>Metazoa</taxon>
        <taxon>Chordata</taxon>
        <taxon>Craniata</taxon>
        <taxon>Vertebrata</taxon>
        <taxon>Euteleostomi</taxon>
        <taxon>Actinopterygii</taxon>
        <taxon>Neopterygii</taxon>
        <taxon>Teleostei</taxon>
        <taxon>Neoteleostei</taxon>
        <taxon>Acanthomorphata</taxon>
        <taxon>Eupercaria</taxon>
        <taxon>Perciformes</taxon>
        <taxon>Cottioidei</taxon>
        <taxon>Cottales</taxon>
        <taxon>Liparidae</taxon>
        <taxon>Liparis</taxon>
    </lineage>
</organism>
<feature type="compositionally biased region" description="Polar residues" evidence="1">
    <location>
        <begin position="81"/>
        <end position="97"/>
    </location>
</feature>
<gene>
    <name evidence="3" type="ORF">EYF80_004400</name>
</gene>